<name>A0A5B7IQ11_PORTR</name>
<sequence>MPEWKMNSGEERGEGEMERGRQWGGLEVKEERKRCAGWKDEMNRTKKRRKAARDEREEGKEEESRKGSGGRRGGGEVWYGRDVFSSRANMKPMEAVANNDCDSSATGLEHKQRAPKRGQYIREALMELQCKPISRAHTRTSTC</sequence>
<evidence type="ECO:0000313" key="2">
    <source>
        <dbReference type="EMBL" id="MPC86700.1"/>
    </source>
</evidence>
<organism evidence="2 3">
    <name type="scientific">Portunus trituberculatus</name>
    <name type="common">Swimming crab</name>
    <name type="synonym">Neptunus trituberculatus</name>
    <dbReference type="NCBI Taxonomy" id="210409"/>
    <lineage>
        <taxon>Eukaryota</taxon>
        <taxon>Metazoa</taxon>
        <taxon>Ecdysozoa</taxon>
        <taxon>Arthropoda</taxon>
        <taxon>Crustacea</taxon>
        <taxon>Multicrustacea</taxon>
        <taxon>Malacostraca</taxon>
        <taxon>Eumalacostraca</taxon>
        <taxon>Eucarida</taxon>
        <taxon>Decapoda</taxon>
        <taxon>Pleocyemata</taxon>
        <taxon>Brachyura</taxon>
        <taxon>Eubrachyura</taxon>
        <taxon>Portunoidea</taxon>
        <taxon>Portunidae</taxon>
        <taxon>Portuninae</taxon>
        <taxon>Portunus</taxon>
    </lineage>
</organism>
<protein>
    <submittedName>
        <fullName evidence="2">Uncharacterized protein</fullName>
    </submittedName>
</protein>
<accession>A0A5B7IQ11</accession>
<proteinExistence type="predicted"/>
<reference evidence="2 3" key="1">
    <citation type="submission" date="2019-05" db="EMBL/GenBank/DDBJ databases">
        <title>Another draft genome of Portunus trituberculatus and its Hox gene families provides insights of decapod evolution.</title>
        <authorList>
            <person name="Jeong J.-H."/>
            <person name="Song I."/>
            <person name="Kim S."/>
            <person name="Choi T."/>
            <person name="Kim D."/>
            <person name="Ryu S."/>
            <person name="Kim W."/>
        </authorList>
    </citation>
    <scope>NUCLEOTIDE SEQUENCE [LARGE SCALE GENOMIC DNA]</scope>
    <source>
        <tissue evidence="2">Muscle</tissue>
    </source>
</reference>
<feature type="region of interest" description="Disordered" evidence="1">
    <location>
        <begin position="1"/>
        <end position="78"/>
    </location>
</feature>
<comment type="caution">
    <text evidence="2">The sequence shown here is derived from an EMBL/GenBank/DDBJ whole genome shotgun (WGS) entry which is preliminary data.</text>
</comment>
<dbReference type="Proteomes" id="UP000324222">
    <property type="component" value="Unassembled WGS sequence"/>
</dbReference>
<feature type="compositionally biased region" description="Basic and acidic residues" evidence="1">
    <location>
        <begin position="8"/>
        <end position="44"/>
    </location>
</feature>
<evidence type="ECO:0000313" key="3">
    <source>
        <dbReference type="Proteomes" id="UP000324222"/>
    </source>
</evidence>
<feature type="compositionally biased region" description="Basic and acidic residues" evidence="1">
    <location>
        <begin position="52"/>
        <end position="66"/>
    </location>
</feature>
<evidence type="ECO:0000256" key="1">
    <source>
        <dbReference type="SAM" id="MobiDB-lite"/>
    </source>
</evidence>
<gene>
    <name evidence="2" type="ORF">E2C01_081536</name>
</gene>
<dbReference type="EMBL" id="VSRR010072239">
    <property type="protein sequence ID" value="MPC86700.1"/>
    <property type="molecule type" value="Genomic_DNA"/>
</dbReference>
<dbReference type="AlphaFoldDB" id="A0A5B7IQ11"/>
<keyword evidence="3" id="KW-1185">Reference proteome</keyword>